<protein>
    <submittedName>
        <fullName evidence="2">Uncharacterized protein</fullName>
    </submittedName>
</protein>
<name>A0AAV2ZCP4_9STRA</name>
<comment type="caution">
    <text evidence="2">The sequence shown here is derived from an EMBL/GenBank/DDBJ whole genome shotgun (WGS) entry which is preliminary data.</text>
</comment>
<keyword evidence="1" id="KW-0472">Membrane</keyword>
<gene>
    <name evidence="2" type="ORF">N0F65_009403</name>
</gene>
<reference evidence="2" key="1">
    <citation type="submission" date="2022-11" db="EMBL/GenBank/DDBJ databases">
        <authorList>
            <person name="Morgan W.R."/>
            <person name="Tartar A."/>
        </authorList>
    </citation>
    <scope>NUCLEOTIDE SEQUENCE</scope>
    <source>
        <strain evidence="2">ARSEF 373</strain>
    </source>
</reference>
<accession>A0AAV2ZCP4</accession>
<dbReference type="Proteomes" id="UP001146120">
    <property type="component" value="Unassembled WGS sequence"/>
</dbReference>
<keyword evidence="1" id="KW-1133">Transmembrane helix</keyword>
<evidence type="ECO:0000313" key="2">
    <source>
        <dbReference type="EMBL" id="DBA04056.1"/>
    </source>
</evidence>
<organism evidence="2 3">
    <name type="scientific">Lagenidium giganteum</name>
    <dbReference type="NCBI Taxonomy" id="4803"/>
    <lineage>
        <taxon>Eukaryota</taxon>
        <taxon>Sar</taxon>
        <taxon>Stramenopiles</taxon>
        <taxon>Oomycota</taxon>
        <taxon>Peronosporomycetes</taxon>
        <taxon>Pythiales</taxon>
        <taxon>Pythiaceae</taxon>
    </lineage>
</organism>
<dbReference type="EMBL" id="DAKRPA010000012">
    <property type="protein sequence ID" value="DBA04056.1"/>
    <property type="molecule type" value="Genomic_DNA"/>
</dbReference>
<dbReference type="AlphaFoldDB" id="A0AAV2ZCP4"/>
<keyword evidence="3" id="KW-1185">Reference proteome</keyword>
<reference evidence="2" key="2">
    <citation type="journal article" date="2023" name="Microbiol Resour">
        <title>Decontamination and Annotation of the Draft Genome Sequence of the Oomycete Lagenidium giganteum ARSEF 373.</title>
        <authorList>
            <person name="Morgan W.R."/>
            <person name="Tartar A."/>
        </authorList>
    </citation>
    <scope>NUCLEOTIDE SEQUENCE</scope>
    <source>
        <strain evidence="2">ARSEF 373</strain>
    </source>
</reference>
<proteinExistence type="predicted"/>
<feature type="transmembrane region" description="Helical" evidence="1">
    <location>
        <begin position="12"/>
        <end position="31"/>
    </location>
</feature>
<keyword evidence="1" id="KW-0812">Transmembrane</keyword>
<sequence length="169" mass="18016">MLETRRRQLNSALLLNLVLSAALFITTLFLLETPYVGFNAFCTAGVHIAYAFAAIVTLNKTPSAFSIGVLVGASPLVLVLSFEGALYWGLIAADNGVREAASIAACLLHVMIFCIQLGVTWVIIKSKEDVIDTYAAYEFIPDSGYGDRLSLSSPAAPGNYHTAAPTADI</sequence>
<evidence type="ECO:0000313" key="3">
    <source>
        <dbReference type="Proteomes" id="UP001146120"/>
    </source>
</evidence>
<evidence type="ECO:0000256" key="1">
    <source>
        <dbReference type="SAM" id="Phobius"/>
    </source>
</evidence>
<feature type="transmembrane region" description="Helical" evidence="1">
    <location>
        <begin position="65"/>
        <end position="88"/>
    </location>
</feature>
<feature type="transmembrane region" description="Helical" evidence="1">
    <location>
        <begin position="37"/>
        <end position="58"/>
    </location>
</feature>
<feature type="transmembrane region" description="Helical" evidence="1">
    <location>
        <begin position="100"/>
        <end position="124"/>
    </location>
</feature>